<reference evidence="1 2" key="1">
    <citation type="journal article" date="2019" name="Int. J. Syst. Evol. Microbiol.">
        <title>The Global Catalogue of Microorganisms (GCM) 10K type strain sequencing project: providing services to taxonomists for standard genome sequencing and annotation.</title>
        <authorList>
            <consortium name="The Broad Institute Genomics Platform"/>
            <consortium name="The Broad Institute Genome Sequencing Center for Infectious Disease"/>
            <person name="Wu L."/>
            <person name="Ma J."/>
        </authorList>
    </citation>
    <scope>NUCLEOTIDE SEQUENCE [LARGE SCALE GENOMIC DNA]</scope>
    <source>
        <strain evidence="1 2">IBRC-M 10256</strain>
    </source>
</reference>
<dbReference type="AlphaFoldDB" id="A0ABD5NT86"/>
<gene>
    <name evidence="1" type="ORF">ACFOUR_17620</name>
</gene>
<evidence type="ECO:0000313" key="2">
    <source>
        <dbReference type="Proteomes" id="UP001595846"/>
    </source>
</evidence>
<dbReference type="EMBL" id="JBHSAQ010000016">
    <property type="protein sequence ID" value="MFC3960182.1"/>
    <property type="molecule type" value="Genomic_DNA"/>
</dbReference>
<organism evidence="1 2">
    <name type="scientific">Halovivax cerinus</name>
    <dbReference type="NCBI Taxonomy" id="1487865"/>
    <lineage>
        <taxon>Archaea</taxon>
        <taxon>Methanobacteriati</taxon>
        <taxon>Methanobacteriota</taxon>
        <taxon>Stenosarchaea group</taxon>
        <taxon>Halobacteria</taxon>
        <taxon>Halobacteriales</taxon>
        <taxon>Natrialbaceae</taxon>
        <taxon>Halovivax</taxon>
    </lineage>
</organism>
<keyword evidence="2" id="KW-1185">Reference proteome</keyword>
<sequence>MKADGVELGFVDAVLLVASDEAGGTVATSDETLLLDPVREHVDVVAYDPT</sequence>
<dbReference type="RefSeq" id="WP_256532461.1">
    <property type="nucleotide sequence ID" value="NZ_CP101824.1"/>
</dbReference>
<dbReference type="Proteomes" id="UP001595846">
    <property type="component" value="Unassembled WGS sequence"/>
</dbReference>
<protein>
    <submittedName>
        <fullName evidence="1">Uncharacterized protein</fullName>
    </submittedName>
</protein>
<name>A0ABD5NT86_9EURY</name>
<proteinExistence type="predicted"/>
<accession>A0ABD5NT86</accession>
<evidence type="ECO:0000313" key="1">
    <source>
        <dbReference type="EMBL" id="MFC3960182.1"/>
    </source>
</evidence>
<comment type="caution">
    <text evidence="1">The sequence shown here is derived from an EMBL/GenBank/DDBJ whole genome shotgun (WGS) entry which is preliminary data.</text>
</comment>
<dbReference type="GeneID" id="73901544"/>